<protein>
    <submittedName>
        <fullName evidence="3">ABC transporter ATP-binding protein</fullName>
    </submittedName>
</protein>
<dbReference type="STRING" id="206506.AAV32_16020"/>
<dbReference type="AlphaFoldDB" id="A0A171KNT2"/>
<dbReference type="PANTHER" id="PTHR30157">
    <property type="entry name" value="FERRIC REDUCTASE, NADPH-DEPENDENT"/>
    <property type="match status" value="1"/>
</dbReference>
<sequence length="241" mass="26103">MGERERAAMARAAVDVVAVAELTPHMRRITLGGSEMAAFLQVDGIEDPAAWVKVFLPTGEGRAYTIRSVNRRAATLDLDFVMHGDEGPASAWAAGAQVGDRLMIAGPRSGRFELPDDARWVLLAGDATALPAIQVIAETLPAGIKVKVYAEIAAQADRQRIDTLASMRIAWLQAQGDAGSVLRQSLMFRPFPAGPGYIWVAGESAMVKALRKHYLQEREMPVHRVSASGYWKAGEADHRDA</sequence>
<organism evidence="3 4">
    <name type="scientific">Kerstersia gyiorum</name>
    <dbReference type="NCBI Taxonomy" id="206506"/>
    <lineage>
        <taxon>Bacteria</taxon>
        <taxon>Pseudomonadati</taxon>
        <taxon>Pseudomonadota</taxon>
        <taxon>Betaproteobacteria</taxon>
        <taxon>Burkholderiales</taxon>
        <taxon>Alcaligenaceae</taxon>
        <taxon>Kerstersia</taxon>
    </lineage>
</organism>
<comment type="similarity">
    <text evidence="1">Belongs to the SIP oxidoreductase family.</text>
</comment>
<keyword evidence="3" id="KW-0547">Nucleotide-binding</keyword>
<dbReference type="Pfam" id="PF08021">
    <property type="entry name" value="FAD_binding_9"/>
    <property type="match status" value="1"/>
</dbReference>
<evidence type="ECO:0000259" key="2">
    <source>
        <dbReference type="PROSITE" id="PS51384"/>
    </source>
</evidence>
<dbReference type="Pfam" id="PF04954">
    <property type="entry name" value="SIP"/>
    <property type="match status" value="1"/>
</dbReference>
<dbReference type="GO" id="GO:0005524">
    <property type="term" value="F:ATP binding"/>
    <property type="evidence" value="ECO:0007669"/>
    <property type="project" value="UniProtKB-KW"/>
</dbReference>
<dbReference type="PROSITE" id="PS51384">
    <property type="entry name" value="FAD_FR"/>
    <property type="match status" value="1"/>
</dbReference>
<dbReference type="InterPro" id="IPR007037">
    <property type="entry name" value="SIP_rossman_dom"/>
</dbReference>
<dbReference type="Gene3D" id="2.40.30.10">
    <property type="entry name" value="Translation factors"/>
    <property type="match status" value="2"/>
</dbReference>
<reference evidence="3 4" key="1">
    <citation type="submission" date="2015-04" db="EMBL/GenBank/DDBJ databases">
        <title>Genome sequence of Kerstersia gyiorum CG1.</title>
        <authorList>
            <person name="Greninger A.L."/>
            <person name="Kozyreva V."/>
            <person name="Chaturvedi V."/>
        </authorList>
    </citation>
    <scope>NUCLEOTIDE SEQUENCE [LARGE SCALE GENOMIC DNA]</scope>
    <source>
        <strain evidence="3 4">CG1</strain>
    </source>
</reference>
<dbReference type="SUPFAM" id="SSF63380">
    <property type="entry name" value="Riboflavin synthase domain-like"/>
    <property type="match status" value="1"/>
</dbReference>
<dbReference type="EMBL" id="LBNE01000014">
    <property type="protein sequence ID" value="KKO70549.1"/>
    <property type="molecule type" value="Genomic_DNA"/>
</dbReference>
<dbReference type="InterPro" id="IPR013113">
    <property type="entry name" value="SIP_FAD-bd"/>
</dbReference>
<dbReference type="PANTHER" id="PTHR30157:SF0">
    <property type="entry name" value="NADPH-DEPENDENT FERRIC-CHELATE REDUCTASE"/>
    <property type="match status" value="1"/>
</dbReference>
<accession>A0A171KNT2</accession>
<dbReference type="Proteomes" id="UP000078084">
    <property type="component" value="Unassembled WGS sequence"/>
</dbReference>
<name>A0A171KNT2_9BURK</name>
<keyword evidence="3" id="KW-0067">ATP-binding</keyword>
<dbReference type="InterPro" id="IPR039374">
    <property type="entry name" value="SIP_fam"/>
</dbReference>
<evidence type="ECO:0000256" key="1">
    <source>
        <dbReference type="ARBA" id="ARBA00035644"/>
    </source>
</evidence>
<evidence type="ECO:0000313" key="4">
    <source>
        <dbReference type="Proteomes" id="UP000078084"/>
    </source>
</evidence>
<keyword evidence="4" id="KW-1185">Reference proteome</keyword>
<dbReference type="GO" id="GO:0016491">
    <property type="term" value="F:oxidoreductase activity"/>
    <property type="evidence" value="ECO:0007669"/>
    <property type="project" value="InterPro"/>
</dbReference>
<dbReference type="CDD" id="cd06193">
    <property type="entry name" value="siderophore_interacting"/>
    <property type="match status" value="1"/>
</dbReference>
<proteinExistence type="inferred from homology"/>
<feature type="domain" description="FAD-binding FR-type" evidence="2">
    <location>
        <begin position="9"/>
        <end position="115"/>
    </location>
</feature>
<dbReference type="RefSeq" id="WP_068374703.1">
    <property type="nucleotide sequence ID" value="NZ_LBNE01000014.1"/>
</dbReference>
<dbReference type="Gene3D" id="3.40.50.80">
    <property type="entry name" value="Nucleotide-binding domain of ferredoxin-NADP reductase (FNR) module"/>
    <property type="match status" value="1"/>
</dbReference>
<dbReference type="InterPro" id="IPR017938">
    <property type="entry name" value="Riboflavin_synthase-like_b-brl"/>
</dbReference>
<comment type="caution">
    <text evidence="3">The sequence shown here is derived from an EMBL/GenBank/DDBJ whole genome shotgun (WGS) entry which is preliminary data.</text>
</comment>
<dbReference type="InterPro" id="IPR039261">
    <property type="entry name" value="FNR_nucleotide-bd"/>
</dbReference>
<gene>
    <name evidence="3" type="ORF">AAV32_16020</name>
</gene>
<dbReference type="InterPro" id="IPR017927">
    <property type="entry name" value="FAD-bd_FR_type"/>
</dbReference>
<evidence type="ECO:0000313" key="3">
    <source>
        <dbReference type="EMBL" id="KKO70549.1"/>
    </source>
</evidence>